<dbReference type="GO" id="GO:0005886">
    <property type="term" value="C:plasma membrane"/>
    <property type="evidence" value="ECO:0007669"/>
    <property type="project" value="TreeGrafter"/>
</dbReference>
<dbReference type="PANTHER" id="PTHR30336">
    <property type="entry name" value="INNER MEMBRANE PROTEIN, PROBABLE PERMEASE"/>
    <property type="match status" value="1"/>
</dbReference>
<dbReference type="Gene3D" id="3.40.50.620">
    <property type="entry name" value="HUPs"/>
    <property type="match status" value="1"/>
</dbReference>
<dbReference type="InterPro" id="IPR003848">
    <property type="entry name" value="DUF218"/>
</dbReference>
<name>A0A8J2VQP0_9BACL</name>
<accession>A0A8J2VQP0</accession>
<evidence type="ECO:0000313" key="3">
    <source>
        <dbReference type="Proteomes" id="UP000628775"/>
    </source>
</evidence>
<evidence type="ECO:0000259" key="1">
    <source>
        <dbReference type="Pfam" id="PF02698"/>
    </source>
</evidence>
<comment type="caution">
    <text evidence="2">The sequence shown here is derived from an EMBL/GenBank/DDBJ whole genome shotgun (WGS) entry which is preliminary data.</text>
</comment>
<reference evidence="2" key="2">
    <citation type="submission" date="2020-09" db="EMBL/GenBank/DDBJ databases">
        <authorList>
            <person name="Sun Q."/>
            <person name="Zhou Y."/>
        </authorList>
    </citation>
    <scope>NUCLEOTIDE SEQUENCE</scope>
    <source>
        <strain evidence="2">CGMCC 1.15371</strain>
    </source>
</reference>
<dbReference type="PANTHER" id="PTHR30336:SF20">
    <property type="entry name" value="DUF218 DOMAIN-CONTAINING PROTEIN"/>
    <property type="match status" value="1"/>
</dbReference>
<dbReference type="InterPro" id="IPR051599">
    <property type="entry name" value="Cell_Envelope_Assoc"/>
</dbReference>
<dbReference type="EMBL" id="BMIR01000006">
    <property type="protein sequence ID" value="GGE38085.1"/>
    <property type="molecule type" value="Genomic_DNA"/>
</dbReference>
<sequence>MKISELDPDHLTDDQITALLYKGIADDKQNGDCVFLFGSSKAVDYRLPMAIKLYEAKRTGKLLFSGGVTWEGHQEPEAIQLKQRAIELGIPERDILVETQSKHTKENVLASLLVLDRAFSLHQIKRVLMVTAGYHMRRAFLTAKTYMPEWIDYSLCPVNDRYTRKNNWFLNKYGRKRVETEAKKLIRYVQQGVICDADLPIKPF</sequence>
<organism evidence="2 3">
    <name type="scientific">Pullulanibacillus camelliae</name>
    <dbReference type="NCBI Taxonomy" id="1707096"/>
    <lineage>
        <taxon>Bacteria</taxon>
        <taxon>Bacillati</taxon>
        <taxon>Bacillota</taxon>
        <taxon>Bacilli</taxon>
        <taxon>Bacillales</taxon>
        <taxon>Sporolactobacillaceae</taxon>
        <taxon>Pullulanibacillus</taxon>
    </lineage>
</organism>
<dbReference type="AlphaFoldDB" id="A0A8J2VQP0"/>
<evidence type="ECO:0000313" key="2">
    <source>
        <dbReference type="EMBL" id="GGE38085.1"/>
    </source>
</evidence>
<dbReference type="RefSeq" id="WP_188691900.1">
    <property type="nucleotide sequence ID" value="NZ_BMIR01000006.1"/>
</dbReference>
<dbReference type="InterPro" id="IPR014729">
    <property type="entry name" value="Rossmann-like_a/b/a_fold"/>
</dbReference>
<dbReference type="Pfam" id="PF02698">
    <property type="entry name" value="DUF218"/>
    <property type="match status" value="1"/>
</dbReference>
<proteinExistence type="predicted"/>
<reference evidence="2" key="1">
    <citation type="journal article" date="2014" name="Int. J. Syst. Evol. Microbiol.">
        <title>Complete genome sequence of Corynebacterium casei LMG S-19264T (=DSM 44701T), isolated from a smear-ripened cheese.</title>
        <authorList>
            <consortium name="US DOE Joint Genome Institute (JGI-PGF)"/>
            <person name="Walter F."/>
            <person name="Albersmeier A."/>
            <person name="Kalinowski J."/>
            <person name="Ruckert C."/>
        </authorList>
    </citation>
    <scope>NUCLEOTIDE SEQUENCE</scope>
    <source>
        <strain evidence="2">CGMCC 1.15371</strain>
    </source>
</reference>
<gene>
    <name evidence="2" type="ORF">GCM10011391_16120</name>
</gene>
<dbReference type="Proteomes" id="UP000628775">
    <property type="component" value="Unassembled WGS sequence"/>
</dbReference>
<protein>
    <recommendedName>
        <fullName evidence="1">DUF218 domain-containing protein</fullName>
    </recommendedName>
</protein>
<dbReference type="CDD" id="cd06259">
    <property type="entry name" value="YdcF-like"/>
    <property type="match status" value="1"/>
</dbReference>
<feature type="domain" description="DUF218" evidence="1">
    <location>
        <begin position="33"/>
        <end position="164"/>
    </location>
</feature>
<keyword evidence="3" id="KW-1185">Reference proteome</keyword>